<keyword evidence="4 10" id="KW-0813">Transport</keyword>
<dbReference type="Gene3D" id="3.40.1380.10">
    <property type="match status" value="1"/>
</dbReference>
<comment type="similarity">
    <text evidence="3 10">Belongs to the ATPase gamma chain family.</text>
</comment>
<evidence type="ECO:0000256" key="7">
    <source>
        <dbReference type="ARBA" id="ARBA00023136"/>
    </source>
</evidence>
<evidence type="ECO:0000256" key="4">
    <source>
        <dbReference type="ARBA" id="ARBA00022448"/>
    </source>
</evidence>
<dbReference type="AlphaFoldDB" id="A0A9X7VYT3"/>
<name>A0A9X7VYT3_9BACL</name>
<evidence type="ECO:0000313" key="12">
    <source>
        <dbReference type="Proteomes" id="UP000663505"/>
    </source>
</evidence>
<comment type="subcellular location">
    <subcellularLocation>
        <location evidence="10">Cell membrane</location>
        <topology evidence="10">Peripheral membrane protein</topology>
    </subcellularLocation>
    <subcellularLocation>
        <location evidence="2">Membrane</location>
        <topology evidence="2">Peripheral membrane protein</topology>
    </subcellularLocation>
</comment>
<dbReference type="RefSeq" id="WP_206656935.1">
    <property type="nucleotide sequence ID" value="NZ_CP071182.1"/>
</dbReference>
<protein>
    <recommendedName>
        <fullName evidence="10">ATP synthase gamma chain</fullName>
    </recommendedName>
    <alternativeName>
        <fullName evidence="10">ATP synthase F1 sector gamma subunit</fullName>
    </alternativeName>
    <alternativeName>
        <fullName evidence="10">F-ATPase gamma subunit</fullName>
    </alternativeName>
</protein>
<keyword evidence="10" id="KW-1003">Cell membrane</keyword>
<dbReference type="GO" id="GO:0042777">
    <property type="term" value="P:proton motive force-driven plasma membrane ATP synthesis"/>
    <property type="evidence" value="ECO:0007669"/>
    <property type="project" value="UniProtKB-UniRule"/>
</dbReference>
<evidence type="ECO:0000256" key="6">
    <source>
        <dbReference type="ARBA" id="ARBA00023065"/>
    </source>
</evidence>
<evidence type="ECO:0000256" key="1">
    <source>
        <dbReference type="ARBA" id="ARBA00003456"/>
    </source>
</evidence>
<dbReference type="KEGG" id="afx:JZ786_00530"/>
<keyword evidence="7 10" id="KW-0472">Membrane</keyword>
<dbReference type="Gene3D" id="1.10.287.80">
    <property type="entry name" value="ATP synthase, gamma subunit, helix hairpin domain"/>
    <property type="match status" value="2"/>
</dbReference>
<comment type="function">
    <text evidence="1 10">Produces ATP from ADP in the presence of a proton gradient across the membrane. The gamma chain is believed to be important in regulating ATPase activity and the flow of protons through the CF(0) complex.</text>
</comment>
<keyword evidence="9 10" id="KW-0066">ATP synthesis</keyword>
<dbReference type="EMBL" id="CP071182">
    <property type="protein sequence ID" value="QSO47591.1"/>
    <property type="molecule type" value="Genomic_DNA"/>
</dbReference>
<dbReference type="GO" id="GO:0005524">
    <property type="term" value="F:ATP binding"/>
    <property type="evidence" value="ECO:0007669"/>
    <property type="project" value="UniProtKB-UniRule"/>
</dbReference>
<dbReference type="GO" id="GO:0045259">
    <property type="term" value="C:proton-transporting ATP synthase complex"/>
    <property type="evidence" value="ECO:0007669"/>
    <property type="project" value="UniProtKB-KW"/>
</dbReference>
<dbReference type="NCBIfam" id="TIGR01146">
    <property type="entry name" value="ATPsyn_F1gamma"/>
    <property type="match status" value="1"/>
</dbReference>
<gene>
    <name evidence="10 11" type="primary">atpG</name>
    <name evidence="11" type="ORF">JZ786_00530</name>
</gene>
<dbReference type="GO" id="GO:0005886">
    <property type="term" value="C:plasma membrane"/>
    <property type="evidence" value="ECO:0007669"/>
    <property type="project" value="UniProtKB-SubCell"/>
</dbReference>
<proteinExistence type="inferred from homology"/>
<dbReference type="HAMAP" id="MF_00815">
    <property type="entry name" value="ATP_synth_gamma_bact"/>
    <property type="match status" value="1"/>
</dbReference>
<dbReference type="PRINTS" id="PR00126">
    <property type="entry name" value="ATPASEGAMMA"/>
</dbReference>
<dbReference type="CDD" id="cd12151">
    <property type="entry name" value="F1-ATPase_gamma"/>
    <property type="match status" value="1"/>
</dbReference>
<evidence type="ECO:0000256" key="3">
    <source>
        <dbReference type="ARBA" id="ARBA00007681"/>
    </source>
</evidence>
<dbReference type="GO" id="GO:0046933">
    <property type="term" value="F:proton-transporting ATP synthase activity, rotational mechanism"/>
    <property type="evidence" value="ECO:0007669"/>
    <property type="project" value="UniProtKB-UniRule"/>
</dbReference>
<keyword evidence="12" id="KW-1185">Reference proteome</keyword>
<evidence type="ECO:0000313" key="11">
    <source>
        <dbReference type="EMBL" id="QSO47591.1"/>
    </source>
</evidence>
<dbReference type="InterPro" id="IPR035968">
    <property type="entry name" value="ATP_synth_F1_ATPase_gsu"/>
</dbReference>
<evidence type="ECO:0000256" key="9">
    <source>
        <dbReference type="ARBA" id="ARBA00023310"/>
    </source>
</evidence>
<evidence type="ECO:0000256" key="2">
    <source>
        <dbReference type="ARBA" id="ARBA00004170"/>
    </source>
</evidence>
<keyword evidence="5 10" id="KW-0375">Hydrogen ion transport</keyword>
<evidence type="ECO:0000256" key="5">
    <source>
        <dbReference type="ARBA" id="ARBA00022781"/>
    </source>
</evidence>
<keyword evidence="6 10" id="KW-0406">Ion transport</keyword>
<dbReference type="PANTHER" id="PTHR11693:SF22">
    <property type="entry name" value="ATP SYNTHASE SUBUNIT GAMMA, MITOCHONDRIAL"/>
    <property type="match status" value="1"/>
</dbReference>
<accession>A0A9X7VYT3</accession>
<dbReference type="Pfam" id="PF00231">
    <property type="entry name" value="ATP-synt"/>
    <property type="match status" value="1"/>
</dbReference>
<evidence type="ECO:0000256" key="10">
    <source>
        <dbReference type="HAMAP-Rule" id="MF_00815"/>
    </source>
</evidence>
<dbReference type="SUPFAM" id="SSF52943">
    <property type="entry name" value="ATP synthase (F1-ATPase), gamma subunit"/>
    <property type="match status" value="1"/>
</dbReference>
<dbReference type="InterPro" id="IPR000131">
    <property type="entry name" value="ATP_synth_F1_gsu"/>
</dbReference>
<evidence type="ECO:0000256" key="8">
    <source>
        <dbReference type="ARBA" id="ARBA00023196"/>
    </source>
</evidence>
<keyword evidence="8 10" id="KW-0139">CF(1)</keyword>
<dbReference type="Proteomes" id="UP000663505">
    <property type="component" value="Chromosome"/>
</dbReference>
<sequence length="312" mass="33795">MPQNARDIKRRITSFRKTAQITKAMEMVAAAKLRRVQEAVQLSKPYLAKMTEMLADIASSARWIKHPLLAERPVKRTGYLVITSDRGLTGPYNSQVIRQALNEFRRKDKATYTIYAVGRKGRDFFKRQGYPIGGEMTGLPDSPTYASVRPLAEQIVAAYASQEFDELYLVYNEFINAVTQVPVTKKVLPLSDVASGAVGGGAASRAADAGAVGAGTAGTAAAPVRRPPQYLFEPNPETVFERLLPRFAETLVYQAVLDAKASEHGASMTAMGAATDAATEMIDDLTLALNRARQAAITTQIVEIVGGAEALK</sequence>
<organism evidence="11 12">
    <name type="scientific">Alicyclobacillus mengziensis</name>
    <dbReference type="NCBI Taxonomy" id="2931921"/>
    <lineage>
        <taxon>Bacteria</taxon>
        <taxon>Bacillati</taxon>
        <taxon>Bacillota</taxon>
        <taxon>Bacilli</taxon>
        <taxon>Bacillales</taxon>
        <taxon>Alicyclobacillaceae</taxon>
        <taxon>Alicyclobacillus</taxon>
    </lineage>
</organism>
<dbReference type="PANTHER" id="PTHR11693">
    <property type="entry name" value="ATP SYNTHASE GAMMA CHAIN"/>
    <property type="match status" value="1"/>
</dbReference>
<reference evidence="11 12" key="1">
    <citation type="submission" date="2021-02" db="EMBL/GenBank/DDBJ databases">
        <title>Alicyclobacillus curvatus sp. nov. and Alicyclobacillus mengziensis sp. nov., two acidophilic bacteria isolated from acid mine drainage.</title>
        <authorList>
            <person name="Huang Y."/>
        </authorList>
    </citation>
    <scope>NUCLEOTIDE SEQUENCE [LARGE SCALE GENOMIC DNA]</scope>
    <source>
        <strain evidence="11 12">S30H14</strain>
    </source>
</reference>
<comment type="subunit">
    <text evidence="10">F-type ATPases have 2 components, CF(1) - the catalytic core - and CF(0) - the membrane proton channel. CF(1) has five subunits: alpha(3), beta(3), gamma(1), delta(1), epsilon(1). CF(0) has three main subunits: a, b and c.</text>
</comment>